<comment type="caution">
    <text evidence="1">The sequence shown here is derived from an EMBL/GenBank/DDBJ whole genome shotgun (WGS) entry which is preliminary data.</text>
</comment>
<dbReference type="EMBL" id="SMBK01000015">
    <property type="protein sequence ID" value="TCU33547.1"/>
    <property type="molecule type" value="Genomic_DNA"/>
</dbReference>
<name>A0A4R3RGL0_9HYPH</name>
<organism evidence="1 2">
    <name type="scientific">Rhizobium azibense</name>
    <dbReference type="NCBI Taxonomy" id="1136135"/>
    <lineage>
        <taxon>Bacteria</taxon>
        <taxon>Pseudomonadati</taxon>
        <taxon>Pseudomonadota</taxon>
        <taxon>Alphaproteobacteria</taxon>
        <taxon>Hyphomicrobiales</taxon>
        <taxon>Rhizobiaceae</taxon>
        <taxon>Rhizobium/Agrobacterium group</taxon>
        <taxon>Rhizobium</taxon>
    </lineage>
</organism>
<dbReference type="AlphaFoldDB" id="A0A4R3RGL0"/>
<evidence type="ECO:0000313" key="2">
    <source>
        <dbReference type="Proteomes" id="UP000295507"/>
    </source>
</evidence>
<evidence type="ECO:0000313" key="1">
    <source>
        <dbReference type="EMBL" id="TCU33547.1"/>
    </source>
</evidence>
<accession>A0A4R3RGL0</accession>
<dbReference type="Proteomes" id="UP000295507">
    <property type="component" value="Unassembled WGS sequence"/>
</dbReference>
<reference evidence="1 2" key="1">
    <citation type="submission" date="2019-03" db="EMBL/GenBank/DDBJ databases">
        <title>Genomic Encyclopedia of Type Strains, Phase IV (KMG-V): Genome sequencing to study the core and pangenomes of soil and plant-associated prokaryotes.</title>
        <authorList>
            <person name="Whitman W."/>
        </authorList>
    </citation>
    <scope>NUCLEOTIDE SEQUENCE [LARGE SCALE GENOMIC DNA]</scope>
    <source>
        <strain evidence="1 2">IE4868</strain>
    </source>
</reference>
<protein>
    <submittedName>
        <fullName evidence="1">Uncharacterized protein</fullName>
    </submittedName>
</protein>
<dbReference type="RefSeq" id="WP_165922003.1">
    <property type="nucleotide sequence ID" value="NZ_SMBK01000015.1"/>
</dbReference>
<proteinExistence type="predicted"/>
<sequence length="57" mass="6782">MDKTKTAVPSEELWSVFDFARRYRLEKREENRLLMLFGPYASAHELLTNARRHSLIS</sequence>
<gene>
    <name evidence="1" type="ORF">EV129_11552</name>
</gene>